<gene>
    <name evidence="2" type="ORF">N7476_002925</name>
</gene>
<dbReference type="Pfam" id="PF11905">
    <property type="entry name" value="DUF3425"/>
    <property type="match status" value="1"/>
</dbReference>
<organism evidence="2 3">
    <name type="scientific">Penicillium atrosanguineum</name>
    <dbReference type="NCBI Taxonomy" id="1132637"/>
    <lineage>
        <taxon>Eukaryota</taxon>
        <taxon>Fungi</taxon>
        <taxon>Dikarya</taxon>
        <taxon>Ascomycota</taxon>
        <taxon>Pezizomycotina</taxon>
        <taxon>Eurotiomycetes</taxon>
        <taxon>Eurotiomycetidae</taxon>
        <taxon>Eurotiales</taxon>
        <taxon>Aspergillaceae</taxon>
        <taxon>Penicillium</taxon>
    </lineage>
</organism>
<evidence type="ECO:0000256" key="1">
    <source>
        <dbReference type="SAM" id="MobiDB-lite"/>
    </source>
</evidence>
<dbReference type="PANTHER" id="PTHR38116">
    <property type="entry name" value="CHROMOSOME 7, WHOLE GENOME SHOTGUN SEQUENCE"/>
    <property type="match status" value="1"/>
</dbReference>
<comment type="caution">
    <text evidence="2">The sequence shown here is derived from an EMBL/GenBank/DDBJ whole genome shotgun (WGS) entry which is preliminary data.</text>
</comment>
<sequence length="325" mass="36500">MPSSTAFQPQLVNSIVDVDDKRKQKTVQNRLNQRARRLRLRAERQLQDSHPYNVSRWRLNSNESEPTNTKSNALHVIQPSTKIPKASMSPHFSGVDPPSAAGLPISPTTLEQHPPNPPLSADNLLHLIQYNVFRGLYINKLTLGQSAVSWTRDSQPASLDELRHSYSVVLPTGPGIPDDLNPTPSQMSILHSIWFNLLPFQAMRENLIRWQFSFNHDEFIADLIGDACTDLLDVLGSQSVCLGIEPEIRGLVISAEDDEVTADRNGLIVWGEPHTVDSWEATPGFLKKWAWTVVGCEELIESSNRWRAVRGEKPLRFSVTYSPAE</sequence>
<dbReference type="AlphaFoldDB" id="A0A9W9HI08"/>
<evidence type="ECO:0008006" key="4">
    <source>
        <dbReference type="Google" id="ProtNLM"/>
    </source>
</evidence>
<dbReference type="EMBL" id="JAPZBO010000002">
    <property type="protein sequence ID" value="KAJ5324325.1"/>
    <property type="molecule type" value="Genomic_DNA"/>
</dbReference>
<protein>
    <recommendedName>
        <fullName evidence="4">BZIP domain-containing protein</fullName>
    </recommendedName>
</protein>
<dbReference type="Proteomes" id="UP001147746">
    <property type="component" value="Unassembled WGS sequence"/>
</dbReference>
<reference evidence="2" key="2">
    <citation type="journal article" date="2023" name="IMA Fungus">
        <title>Comparative genomic study of the Penicillium genus elucidates a diverse pangenome and 15 lateral gene transfer events.</title>
        <authorList>
            <person name="Petersen C."/>
            <person name="Sorensen T."/>
            <person name="Nielsen M.R."/>
            <person name="Sondergaard T.E."/>
            <person name="Sorensen J.L."/>
            <person name="Fitzpatrick D.A."/>
            <person name="Frisvad J.C."/>
            <person name="Nielsen K.L."/>
        </authorList>
    </citation>
    <scope>NUCLEOTIDE SEQUENCE</scope>
    <source>
        <strain evidence="2">IBT 21472</strain>
    </source>
</reference>
<proteinExistence type="predicted"/>
<feature type="region of interest" description="Disordered" evidence="1">
    <location>
        <begin position="85"/>
        <end position="114"/>
    </location>
</feature>
<dbReference type="PANTHER" id="PTHR38116:SF1">
    <property type="entry name" value="BZIP DOMAIN-CONTAINING PROTEIN"/>
    <property type="match status" value="1"/>
</dbReference>
<name>A0A9W9HI08_9EURO</name>
<evidence type="ECO:0000313" key="2">
    <source>
        <dbReference type="EMBL" id="KAJ5324325.1"/>
    </source>
</evidence>
<dbReference type="InterPro" id="IPR021833">
    <property type="entry name" value="DUF3425"/>
</dbReference>
<keyword evidence="3" id="KW-1185">Reference proteome</keyword>
<dbReference type="OrthoDB" id="125347at2759"/>
<evidence type="ECO:0000313" key="3">
    <source>
        <dbReference type="Proteomes" id="UP001147746"/>
    </source>
</evidence>
<reference evidence="2" key="1">
    <citation type="submission" date="2022-12" db="EMBL/GenBank/DDBJ databases">
        <authorList>
            <person name="Petersen C."/>
        </authorList>
    </citation>
    <scope>NUCLEOTIDE SEQUENCE</scope>
    <source>
        <strain evidence="2">IBT 21472</strain>
    </source>
</reference>
<accession>A0A9W9HI08</accession>